<dbReference type="Proteomes" id="UP001336835">
    <property type="component" value="Unassembled WGS sequence"/>
</dbReference>
<name>A0ABU7I550_9SPHI</name>
<feature type="signal peptide" evidence="1">
    <location>
        <begin position="1"/>
        <end position="20"/>
    </location>
</feature>
<dbReference type="InterPro" id="IPR022385">
    <property type="entry name" value="Rhs_assc_core"/>
</dbReference>
<dbReference type="Pfam" id="PF20041">
    <property type="entry name" value="DUF6443"/>
    <property type="match status" value="1"/>
</dbReference>
<feature type="domain" description="DUF6443" evidence="2">
    <location>
        <begin position="34"/>
        <end position="170"/>
    </location>
</feature>
<evidence type="ECO:0000313" key="3">
    <source>
        <dbReference type="EMBL" id="MEE1944593.1"/>
    </source>
</evidence>
<evidence type="ECO:0000259" key="2">
    <source>
        <dbReference type="Pfam" id="PF20041"/>
    </source>
</evidence>
<dbReference type="NCBIfam" id="TIGR03696">
    <property type="entry name" value="Rhs_assc_core"/>
    <property type="match status" value="1"/>
</dbReference>
<gene>
    <name evidence="3" type="ORF">VRU48_05705</name>
</gene>
<evidence type="ECO:0000256" key="1">
    <source>
        <dbReference type="SAM" id="SignalP"/>
    </source>
</evidence>
<dbReference type="InterPro" id="IPR050708">
    <property type="entry name" value="T6SS_VgrG/RHS"/>
</dbReference>
<proteinExistence type="predicted"/>
<keyword evidence="1" id="KW-0732">Signal</keyword>
<feature type="chain" id="PRO_5045609074" evidence="1">
    <location>
        <begin position="21"/>
        <end position="1050"/>
    </location>
</feature>
<sequence length="1050" mass="115088">MKTRYLFLNILLLGPLTVLAQSPSGDRNYTVETTVKVAGKTDASMLIGLPVGQANRTIQYVDGLGRPVQTVQWKASPLQRDLVQVTEYDALGRETKKYLPYAEQSSANGSFKANAVANQAGFYGAGSGWDANVAKTAYPYSISVMEPSPLGRVLEQGAPGAPWQPYSAGIAGSGHTARPGYAINAASDAVKLWRVNPSGASTSANYPAGTLYKSIARDENWTGGKAGTGEEYKDTEGRVVLKRVWETEGVALDTYYVYDAYGSLAYVIPPAVAATSFTEADAVFRNYVYGYHYDGRKRLIEKKIPGKGWEHIVYNKLDQVVLTQDSVQRNSGQWSFMKYDALGRTIMTGILGSNVARDSWQYSVDIHPVLWENRESNGGTDYTNNAIPAAGISKWGVLSYYDDYSARDIGASYPPAGTASSRTRGLPTWTRTWYDDGSGSAFDLTYYDEEGRVQETVSTNHMGGTDRVANTWNFAGELTGSVRAHAKPGTSVSIANAYTYDHMGRRVLAKENINSQGEVTLSEMLYNEIGQLREKKLAGGLQSTSYAYNERGWLKGSTSPQFGMQLKYEDGTTPQYNGNISNQLWGSAGSFPNSFVYGYDKLNRLASGSSTGIGMGESLTYDVMGNIATLTRDGSTGTYSYTGNRLNQVSGGTMATGTYAYDGNGNATTATVGLSRTSVSLSYNYLNLPATVSGGGIGLAYLYDATGAKLRKSNTASGTVTDYVDGIQYVNSTIDFIQTEAGTAQNNGGTYSYRYHLTDNLGNVRYVFDIYGGAVRRLQEDDYYPFGLRKPAGSPVSLDNKYLYNGKELQTELEQYDYGARFYDPMIGRWNVVDPLAEKMRRYSPYNYTFNNPIRFVDPDGMKPSDIIVLNAPKGATGASGVYAGHTAVLIGNDKTGWSLVSKEGRDKKPFYSNEFTGGPALKPLDLKFASKNDFDKWKNENKPEYTEEVRFATDEKTDKKALSAAREEASSWYHVLSSNCADVASVAVINAGLDPGYDTKYSAKSDIEYKTLSPLPNNRYQKIVENNKTKIIDIKTSEQTKKENEKERQ</sequence>
<dbReference type="RefSeq" id="WP_330106961.1">
    <property type="nucleotide sequence ID" value="NZ_JAZDQT010000001.1"/>
</dbReference>
<dbReference type="PANTHER" id="PTHR32305">
    <property type="match status" value="1"/>
</dbReference>
<accession>A0ABU7I550</accession>
<reference evidence="3 4" key="1">
    <citation type="submission" date="2024-01" db="EMBL/GenBank/DDBJ databases">
        <title>Pedobacter sp. nov., isolated from fresh soil.</title>
        <authorList>
            <person name="Le N.T.T."/>
        </authorList>
    </citation>
    <scope>NUCLEOTIDE SEQUENCE [LARGE SCALE GENOMIC DNA]</scope>
    <source>
        <strain evidence="3 4">KR3-3</strain>
    </source>
</reference>
<dbReference type="InterPro" id="IPR045619">
    <property type="entry name" value="DUF6443"/>
</dbReference>
<dbReference type="Gene3D" id="2.180.10.10">
    <property type="entry name" value="RHS repeat-associated core"/>
    <property type="match status" value="1"/>
</dbReference>
<protein>
    <submittedName>
        <fullName evidence="3">DUF6443 domain-containing protein</fullName>
    </submittedName>
</protein>
<evidence type="ECO:0000313" key="4">
    <source>
        <dbReference type="Proteomes" id="UP001336835"/>
    </source>
</evidence>
<comment type="caution">
    <text evidence="3">The sequence shown here is derived from an EMBL/GenBank/DDBJ whole genome shotgun (WGS) entry which is preliminary data.</text>
</comment>
<keyword evidence="4" id="KW-1185">Reference proteome</keyword>
<dbReference type="PANTHER" id="PTHR32305:SF15">
    <property type="entry name" value="PROTEIN RHSA-RELATED"/>
    <property type="match status" value="1"/>
</dbReference>
<organism evidence="3 4">
    <name type="scientific">Pedobacter albus</name>
    <dbReference type="NCBI Taxonomy" id="3113905"/>
    <lineage>
        <taxon>Bacteria</taxon>
        <taxon>Pseudomonadati</taxon>
        <taxon>Bacteroidota</taxon>
        <taxon>Sphingobacteriia</taxon>
        <taxon>Sphingobacteriales</taxon>
        <taxon>Sphingobacteriaceae</taxon>
        <taxon>Pedobacter</taxon>
    </lineage>
</organism>
<dbReference type="EMBL" id="JAZDQT010000001">
    <property type="protein sequence ID" value="MEE1944593.1"/>
    <property type="molecule type" value="Genomic_DNA"/>
</dbReference>